<dbReference type="InterPro" id="IPR006104">
    <property type="entry name" value="Glyco_hydro_2_N"/>
</dbReference>
<proteinExistence type="inferred from homology"/>
<dbReference type="InterPro" id="IPR011013">
    <property type="entry name" value="Gal_mutarotase_sf_dom"/>
</dbReference>
<comment type="cofactor">
    <cofactor evidence="2">
        <name>Ca(2+)</name>
        <dbReference type="ChEBI" id="CHEBI:29108"/>
    </cofactor>
</comment>
<dbReference type="GO" id="GO:0004565">
    <property type="term" value="F:beta-galactosidase activity"/>
    <property type="evidence" value="ECO:0007669"/>
    <property type="project" value="UniProtKB-EC"/>
</dbReference>
<dbReference type="SUPFAM" id="SSF49303">
    <property type="entry name" value="beta-Galactosidase/glucuronidase domain"/>
    <property type="match status" value="2"/>
</dbReference>
<evidence type="ECO:0000256" key="5">
    <source>
        <dbReference type="ARBA" id="ARBA00012756"/>
    </source>
</evidence>
<accession>A0A1M6WEY8</accession>
<dbReference type="AlphaFoldDB" id="A0A1M6WEY8"/>
<dbReference type="Proteomes" id="UP000184130">
    <property type="component" value="Unassembled WGS sequence"/>
</dbReference>
<comment type="subunit">
    <text evidence="4">Monomer.</text>
</comment>
<comment type="catalytic activity">
    <reaction evidence="1">
        <text>Hydrolysis of terminal non-reducing beta-D-galactose residues in beta-D-galactosides.</text>
        <dbReference type="EC" id="3.2.1.23"/>
    </reaction>
</comment>
<dbReference type="Pfam" id="PF02836">
    <property type="entry name" value="Glyco_hydro_2_C"/>
    <property type="match status" value="1"/>
</dbReference>
<dbReference type="InterPro" id="IPR032312">
    <property type="entry name" value="LacZ_4"/>
</dbReference>
<evidence type="ECO:0000256" key="2">
    <source>
        <dbReference type="ARBA" id="ARBA00001913"/>
    </source>
</evidence>
<evidence type="ECO:0000256" key="9">
    <source>
        <dbReference type="ARBA" id="ARBA00032230"/>
    </source>
</evidence>
<sequence length="1278" mass="145207">MPKFLICFVKFMKKVVFASMVLCAWIGAMAQTEKTRGFDDLYHYIENLDVFEYGQEESRAYYIPGHHVLLNGKWKFFYGNTPQEIPNNFFEEKFSDAKWGTIDVPSNWEMRGYGDPLFRNVSAPFKADPPNTPRDYNPTGAYRTTFTIPSDWNGEEIFLRFEKVASASFLWINGQEVGYNEGAQEPAEYNITKYLKKGRNTLAMKVIKYSDGFYLEGQDYWRLAGIFDDVYLYATPKTRLFDWYVTTDLDKDYRDADLNIEVSVRSYDKQPITTPLKVQAVLTGANGKEVARLESQAATFANGSSTLMLNMSKHISNPLKWTAETPNLYNLKMYLVDAATGKRLSENTPEDARQDVGFKETEMRNNVFYLNGKPLKVNAQCSHMQDPDNGHAVNDELVKKDMTILKQFGFNGVRTSHYPPVPRYLEYAARYGLYIIDEAGVEAHATEWVSGDKRFIPMYRERVRRMVLRDRNQPAVLFWSAGNESGEGPNIGEVIAEGRKYDHTRWWMYGGNAYSHPAEDIIGPRYPTALALDLRVGKHGDGDVRPSFMDEYISVAGNSGGMFDEMWRAVYTHERCIGGAVWDFVSPGLTQPARRLKDKSGHDVMAHIMGNAKLVADSRNRKNHVIDLSGHDEWVEVYRDDCLELTGNTLNVHFDVYPRKLISSCGSFVTKGEWQFGVQQNGKEQLVFYINTDKAPASEGEPKAFPFGRRPAATNHKYELSAPLPANWENKWHHVEACYDGKKMTVSIDKTEVAQMEAQGNIINAPFPVNIGRNEQTHGQDTHVYICDALMDNVVIADNSGQLLNLDFETEQQEGSYFSYGIGARTYGTIWPDRTVQPEIYQMKKSAQPVSCRLLSADNGTVEIWNRNHFLNTSYYNMTWELYEDGVCLQQGTITPEVEPLSKKIITLPYSRPAIKPGCEYRLTITSALKADELWAQKGHVAAWDQLELPWQQLATPSDKTVGKAVLSQTNDSITVSGEGFSYTFTPDGQLFSIRQGGQELLKSPMQLNVWRAPLALEVDGWDQWNITYNNRKPWNGGQIANEFYSNNLDAITRIPISCQAFEANGQVYINVRCFSQFGAPVNTSLDAYITGLRYSGFSEVYEYRINGDGTIALHHILEPEGPMPALLPRIGLTMTLIDPLQQVKWYGRGPEENYPDRKTGYAIGIYENNVDDMFEPYLIPQDCGLRCDNRWLAMSNKSGLGLRFAMDEPFNFNAYHYSTDNLTKAVYTYQLQKQDGITLNLDYNTTGVGCTACYVLPGYQVKPARYERHLTIKPISQ</sequence>
<evidence type="ECO:0000313" key="13">
    <source>
        <dbReference type="Proteomes" id="UP000184130"/>
    </source>
</evidence>
<dbReference type="EMBL" id="FRBD01000016">
    <property type="protein sequence ID" value="SHK92261.1"/>
    <property type="molecule type" value="Genomic_DNA"/>
</dbReference>
<dbReference type="InterPro" id="IPR006102">
    <property type="entry name" value="Ig-like_GH2"/>
</dbReference>
<feature type="signal peptide" evidence="10">
    <location>
        <begin position="1"/>
        <end position="30"/>
    </location>
</feature>
<keyword evidence="10" id="KW-0732">Signal</keyword>
<dbReference type="PRINTS" id="PR00132">
    <property type="entry name" value="GLHYDRLASE2"/>
</dbReference>
<evidence type="ECO:0000256" key="6">
    <source>
        <dbReference type="ARBA" id="ARBA00022801"/>
    </source>
</evidence>
<dbReference type="Gene3D" id="2.60.120.200">
    <property type="match status" value="1"/>
</dbReference>
<dbReference type="SMART" id="SM01038">
    <property type="entry name" value="Bgal_small_N"/>
    <property type="match status" value="1"/>
</dbReference>
<dbReference type="PANTHER" id="PTHR46323">
    <property type="entry name" value="BETA-GALACTOSIDASE"/>
    <property type="match status" value="1"/>
</dbReference>
<dbReference type="GO" id="GO:0009341">
    <property type="term" value="C:beta-galactosidase complex"/>
    <property type="evidence" value="ECO:0007669"/>
    <property type="project" value="InterPro"/>
</dbReference>
<feature type="chain" id="PRO_5012884162" description="beta-galactosidase" evidence="10">
    <location>
        <begin position="31"/>
        <end position="1278"/>
    </location>
</feature>
<evidence type="ECO:0000256" key="4">
    <source>
        <dbReference type="ARBA" id="ARBA00011245"/>
    </source>
</evidence>
<dbReference type="Gene3D" id="2.60.120.260">
    <property type="entry name" value="Galactose-binding domain-like"/>
    <property type="match status" value="1"/>
</dbReference>
<keyword evidence="7" id="KW-0106">Calcium</keyword>
<dbReference type="InterPro" id="IPR036156">
    <property type="entry name" value="Beta-gal/glucu_dom_sf"/>
</dbReference>
<dbReference type="SUPFAM" id="SSF74650">
    <property type="entry name" value="Galactose mutarotase-like"/>
    <property type="match status" value="1"/>
</dbReference>
<feature type="domain" description="Beta galactosidase small chain/" evidence="11">
    <location>
        <begin position="975"/>
        <end position="1274"/>
    </location>
</feature>
<evidence type="ECO:0000256" key="8">
    <source>
        <dbReference type="ARBA" id="ARBA00023295"/>
    </source>
</evidence>
<dbReference type="GO" id="GO:0030246">
    <property type="term" value="F:carbohydrate binding"/>
    <property type="evidence" value="ECO:0007669"/>
    <property type="project" value="InterPro"/>
</dbReference>
<dbReference type="InterPro" id="IPR013320">
    <property type="entry name" value="ConA-like_dom_sf"/>
</dbReference>
<protein>
    <recommendedName>
        <fullName evidence="5">beta-galactosidase</fullName>
        <ecNumber evidence="5">3.2.1.23</ecNumber>
    </recommendedName>
    <alternativeName>
        <fullName evidence="9">Lactase</fullName>
    </alternativeName>
</protein>
<name>A0A1M6WEY8_XYLRU</name>
<dbReference type="Gene3D" id="3.20.20.80">
    <property type="entry name" value="Glycosidases"/>
    <property type="match status" value="1"/>
</dbReference>
<dbReference type="SUPFAM" id="SSF49899">
    <property type="entry name" value="Concanavalin A-like lectins/glucanases"/>
    <property type="match status" value="1"/>
</dbReference>
<dbReference type="InterPro" id="IPR013783">
    <property type="entry name" value="Ig-like_fold"/>
</dbReference>
<evidence type="ECO:0000313" key="12">
    <source>
        <dbReference type="EMBL" id="SHK92261.1"/>
    </source>
</evidence>
<evidence type="ECO:0000256" key="10">
    <source>
        <dbReference type="SAM" id="SignalP"/>
    </source>
</evidence>
<dbReference type="InterPro" id="IPR006101">
    <property type="entry name" value="Glyco_hydro_2"/>
</dbReference>
<dbReference type="InterPro" id="IPR006103">
    <property type="entry name" value="Glyco_hydro_2_cat"/>
</dbReference>
<dbReference type="PANTHER" id="PTHR46323:SF2">
    <property type="entry name" value="BETA-GALACTOSIDASE"/>
    <property type="match status" value="1"/>
</dbReference>
<dbReference type="InterPro" id="IPR050347">
    <property type="entry name" value="Bact_Beta-galactosidase"/>
</dbReference>
<dbReference type="Gene3D" id="2.70.98.10">
    <property type="match status" value="1"/>
</dbReference>
<evidence type="ECO:0000256" key="3">
    <source>
        <dbReference type="ARBA" id="ARBA00007401"/>
    </source>
</evidence>
<evidence type="ECO:0000256" key="7">
    <source>
        <dbReference type="ARBA" id="ARBA00022837"/>
    </source>
</evidence>
<reference evidence="12 13" key="1">
    <citation type="submission" date="2016-11" db="EMBL/GenBank/DDBJ databases">
        <authorList>
            <person name="Jaros S."/>
            <person name="Januszkiewicz K."/>
            <person name="Wedrychowicz H."/>
        </authorList>
    </citation>
    <scope>NUCLEOTIDE SEQUENCE [LARGE SCALE GENOMIC DNA]</scope>
    <source>
        <strain evidence="12 13">KHT3</strain>
    </source>
</reference>
<keyword evidence="6" id="KW-0378">Hydrolase</keyword>
<organism evidence="12 13">
    <name type="scientific">Xylanibacter ruminicola</name>
    <name type="common">Prevotella ruminicola</name>
    <dbReference type="NCBI Taxonomy" id="839"/>
    <lineage>
        <taxon>Bacteria</taxon>
        <taxon>Pseudomonadati</taxon>
        <taxon>Bacteroidota</taxon>
        <taxon>Bacteroidia</taxon>
        <taxon>Bacteroidales</taxon>
        <taxon>Prevotellaceae</taxon>
        <taxon>Xylanibacter</taxon>
    </lineage>
</organism>
<dbReference type="Gene3D" id="2.60.40.10">
    <property type="entry name" value="Immunoglobulins"/>
    <property type="match status" value="2"/>
</dbReference>
<dbReference type="SUPFAM" id="SSF49785">
    <property type="entry name" value="Galactose-binding domain-like"/>
    <property type="match status" value="1"/>
</dbReference>
<evidence type="ECO:0000256" key="1">
    <source>
        <dbReference type="ARBA" id="ARBA00001412"/>
    </source>
</evidence>
<dbReference type="Pfam" id="PF00703">
    <property type="entry name" value="Glyco_hydro_2"/>
    <property type="match status" value="1"/>
</dbReference>
<evidence type="ECO:0000259" key="11">
    <source>
        <dbReference type="SMART" id="SM01038"/>
    </source>
</evidence>
<dbReference type="InterPro" id="IPR008979">
    <property type="entry name" value="Galactose-bd-like_sf"/>
</dbReference>
<dbReference type="InterPro" id="IPR004199">
    <property type="entry name" value="B-gal_small/dom_5"/>
</dbReference>
<comment type="similarity">
    <text evidence="3">Belongs to the glycosyl hydrolase 2 family.</text>
</comment>
<dbReference type="Pfam" id="PF02929">
    <property type="entry name" value="Bgal_small_N"/>
    <property type="match status" value="1"/>
</dbReference>
<gene>
    <name evidence="12" type="ORF">SAMN05216463_11669</name>
</gene>
<dbReference type="InterPro" id="IPR014718">
    <property type="entry name" value="GH-type_carb-bd"/>
</dbReference>
<dbReference type="SUPFAM" id="SSF51445">
    <property type="entry name" value="(Trans)glycosidases"/>
    <property type="match status" value="1"/>
</dbReference>
<dbReference type="GO" id="GO:0005990">
    <property type="term" value="P:lactose catabolic process"/>
    <property type="evidence" value="ECO:0007669"/>
    <property type="project" value="TreeGrafter"/>
</dbReference>
<dbReference type="InterPro" id="IPR017853">
    <property type="entry name" value="GH"/>
</dbReference>
<dbReference type="EC" id="3.2.1.23" evidence="5"/>
<dbReference type="Pfam" id="PF16353">
    <property type="entry name" value="LacZ_4"/>
    <property type="match status" value="1"/>
</dbReference>
<keyword evidence="8" id="KW-0326">Glycosidase</keyword>
<dbReference type="Pfam" id="PF02837">
    <property type="entry name" value="Glyco_hydro_2_N"/>
    <property type="match status" value="1"/>
</dbReference>